<evidence type="ECO:0000313" key="2">
    <source>
        <dbReference type="EMBL" id="MDV4184315.1"/>
    </source>
</evidence>
<dbReference type="EMBL" id="JAWJWI010000001">
    <property type="protein sequence ID" value="MDV4184315.1"/>
    <property type="molecule type" value="Genomic_DNA"/>
</dbReference>
<comment type="caution">
    <text evidence="2">The sequence shown here is derived from an EMBL/GenBank/DDBJ whole genome shotgun (WGS) entry which is preliminary data.</text>
</comment>
<dbReference type="Pfam" id="PF06169">
    <property type="entry name" value="DUF982"/>
    <property type="match status" value="1"/>
</dbReference>
<evidence type="ECO:0000313" key="3">
    <source>
        <dbReference type="Proteomes" id="UP001187203"/>
    </source>
</evidence>
<dbReference type="RefSeq" id="WP_317275675.1">
    <property type="nucleotide sequence ID" value="NZ_JAWJWH010000001.1"/>
</dbReference>
<sequence>MMPRSQSETFRRSRITPQKQIERTWSEPVFVQVGMSVPQAVGGASEALDFLANRWKGSRRKHAFAREICAAAVSGHVSQETARQAFIQAADEARMSTCAPRGRS</sequence>
<proteinExistence type="predicted"/>
<accession>A0ABU3YEL5</accession>
<evidence type="ECO:0000256" key="1">
    <source>
        <dbReference type="SAM" id="MobiDB-lite"/>
    </source>
</evidence>
<name>A0ABU3YEL5_9HYPH</name>
<keyword evidence="3" id="KW-1185">Reference proteome</keyword>
<reference evidence="3" key="1">
    <citation type="journal article" date="2023" name="Int. J. Mol. Sci.">
        <title>Genomic and Metabolic Characterization of Plant Growth-Promoting Rhizobacteria Isolated from Nodules of Clovers Grown in Non-Farmed Soil.</title>
        <authorList>
            <person name="Wojcik M."/>
            <person name="Koper P."/>
            <person name="Zebracki K."/>
            <person name="Marczak M."/>
            <person name="Mazur A."/>
        </authorList>
    </citation>
    <scope>NUCLEOTIDE SEQUENCE [LARGE SCALE GENOMIC DNA]</scope>
    <source>
        <strain evidence="3">KB12</strain>
    </source>
</reference>
<gene>
    <name evidence="2" type="ORF">R1523_02215</name>
</gene>
<dbReference type="Gene3D" id="6.10.250.730">
    <property type="match status" value="1"/>
</dbReference>
<dbReference type="Proteomes" id="UP001187203">
    <property type="component" value="Unassembled WGS sequence"/>
</dbReference>
<dbReference type="InterPro" id="IPR010385">
    <property type="entry name" value="DUF982"/>
</dbReference>
<organism evidence="2 3">
    <name type="scientific">Rhizobium brockwellii</name>
    <dbReference type="NCBI Taxonomy" id="3019932"/>
    <lineage>
        <taxon>Bacteria</taxon>
        <taxon>Pseudomonadati</taxon>
        <taxon>Pseudomonadota</taxon>
        <taxon>Alphaproteobacteria</taxon>
        <taxon>Hyphomicrobiales</taxon>
        <taxon>Rhizobiaceae</taxon>
        <taxon>Rhizobium/Agrobacterium group</taxon>
        <taxon>Rhizobium</taxon>
    </lineage>
</organism>
<feature type="region of interest" description="Disordered" evidence="1">
    <location>
        <begin position="1"/>
        <end position="21"/>
    </location>
</feature>
<protein>
    <submittedName>
        <fullName evidence="2">DUF982 domain-containing protein</fullName>
    </submittedName>
</protein>